<name>A0A428PK52_9HYPO</name>
<keyword evidence="2" id="KW-1185">Reference proteome</keyword>
<dbReference type="AlphaFoldDB" id="A0A428PK52"/>
<dbReference type="EMBL" id="NKCI01000123">
    <property type="protein sequence ID" value="RSL53403.1"/>
    <property type="molecule type" value="Genomic_DNA"/>
</dbReference>
<proteinExistence type="predicted"/>
<comment type="caution">
    <text evidence="1">The sequence shown here is derived from an EMBL/GenBank/DDBJ whole genome shotgun (WGS) entry which is preliminary data.</text>
</comment>
<evidence type="ECO:0000313" key="2">
    <source>
        <dbReference type="Proteomes" id="UP000288168"/>
    </source>
</evidence>
<accession>A0A428PK52</accession>
<reference evidence="1 2" key="1">
    <citation type="submission" date="2017-06" db="EMBL/GenBank/DDBJ databases">
        <title>Comparative genomic analysis of Ambrosia Fusariam Clade fungi.</title>
        <authorList>
            <person name="Stajich J.E."/>
            <person name="Carrillo J."/>
            <person name="Kijimoto T."/>
            <person name="Eskalen A."/>
            <person name="O'Donnell K."/>
            <person name="Kasson M."/>
        </authorList>
    </citation>
    <scope>NUCLEOTIDE SEQUENCE [LARGE SCALE GENOMIC DNA]</scope>
    <source>
        <strain evidence="1 2">NRRL62584</strain>
    </source>
</reference>
<evidence type="ECO:0000313" key="1">
    <source>
        <dbReference type="EMBL" id="RSL53403.1"/>
    </source>
</evidence>
<organism evidence="1 2">
    <name type="scientific">Fusarium duplospermum</name>
    <dbReference type="NCBI Taxonomy" id="1325734"/>
    <lineage>
        <taxon>Eukaryota</taxon>
        <taxon>Fungi</taxon>
        <taxon>Dikarya</taxon>
        <taxon>Ascomycota</taxon>
        <taxon>Pezizomycotina</taxon>
        <taxon>Sordariomycetes</taxon>
        <taxon>Hypocreomycetidae</taxon>
        <taxon>Hypocreales</taxon>
        <taxon>Nectriaceae</taxon>
        <taxon>Fusarium</taxon>
        <taxon>Fusarium solani species complex</taxon>
    </lineage>
</organism>
<gene>
    <name evidence="1" type="ORF">CEP54_010397</name>
</gene>
<protein>
    <submittedName>
        <fullName evidence="1">Uncharacterized protein</fullName>
    </submittedName>
</protein>
<dbReference type="Proteomes" id="UP000288168">
    <property type="component" value="Unassembled WGS sequence"/>
</dbReference>
<sequence>MHQSTAGIIAESTAAYVQDDDDPKLRATLVHLLHSNSSVPIFLKQCIVESTLHISCLIQSSIVIILNSRSTTVNWNPSNPAEVQHLAWAVLVEM</sequence>